<dbReference type="InterPro" id="IPR050900">
    <property type="entry name" value="Transposase_IS3/IS150/IS904"/>
</dbReference>
<evidence type="ECO:0000256" key="1">
    <source>
        <dbReference type="ARBA" id="ARBA00002286"/>
    </source>
</evidence>
<dbReference type="Pfam" id="PF00665">
    <property type="entry name" value="rve"/>
    <property type="match status" value="1"/>
</dbReference>
<dbReference type="Proteomes" id="UP000295680">
    <property type="component" value="Unassembled WGS sequence"/>
</dbReference>
<dbReference type="PANTHER" id="PTHR46889:SF4">
    <property type="entry name" value="TRANSPOSASE INSO FOR INSERTION SEQUENCE ELEMENT IS911B-RELATED"/>
    <property type="match status" value="1"/>
</dbReference>
<feature type="domain" description="Integrase catalytic" evidence="2">
    <location>
        <begin position="124"/>
        <end position="288"/>
    </location>
</feature>
<dbReference type="SUPFAM" id="SSF53098">
    <property type="entry name" value="Ribonuclease H-like"/>
    <property type="match status" value="1"/>
</dbReference>
<evidence type="ECO:0000259" key="2">
    <source>
        <dbReference type="PROSITE" id="PS50994"/>
    </source>
</evidence>
<gene>
    <name evidence="3" type="ORF">EV192_107182</name>
</gene>
<dbReference type="PROSITE" id="PS50994">
    <property type="entry name" value="INTEGRASE"/>
    <property type="match status" value="1"/>
</dbReference>
<protein>
    <submittedName>
        <fullName evidence="3">Transposase InsO family protein</fullName>
    </submittedName>
</protein>
<dbReference type="InterPro" id="IPR048020">
    <property type="entry name" value="Transpos_IS3"/>
</dbReference>
<dbReference type="InterPro" id="IPR036397">
    <property type="entry name" value="RNaseH_sf"/>
</dbReference>
<dbReference type="InterPro" id="IPR012337">
    <property type="entry name" value="RNaseH-like_sf"/>
</dbReference>
<reference evidence="3 4" key="1">
    <citation type="submission" date="2019-03" db="EMBL/GenBank/DDBJ databases">
        <title>Genomic Encyclopedia of Type Strains, Phase IV (KMG-IV): sequencing the most valuable type-strain genomes for metagenomic binning, comparative biology and taxonomic classification.</title>
        <authorList>
            <person name="Goeker M."/>
        </authorList>
    </citation>
    <scope>NUCLEOTIDE SEQUENCE [LARGE SCALE GENOMIC DNA]</scope>
    <source>
        <strain evidence="3 4">DSM 45934</strain>
    </source>
</reference>
<dbReference type="NCBIfam" id="NF033516">
    <property type="entry name" value="transpos_IS3"/>
    <property type="match status" value="1"/>
</dbReference>
<dbReference type="GO" id="GO:0015074">
    <property type="term" value="P:DNA integration"/>
    <property type="evidence" value="ECO:0007669"/>
    <property type="project" value="InterPro"/>
</dbReference>
<evidence type="ECO:0000313" key="3">
    <source>
        <dbReference type="EMBL" id="TCO55759.1"/>
    </source>
</evidence>
<dbReference type="InterPro" id="IPR025948">
    <property type="entry name" value="HTH-like_dom"/>
</dbReference>
<dbReference type="Pfam" id="PF13683">
    <property type="entry name" value="rve_3"/>
    <property type="match status" value="1"/>
</dbReference>
<sequence>MIVAEFIAFKRTMFGVPHAIACRALKVSQSWFYKWINRTPTAREQRRERLDEQIRRLFAASGGTYGSPRIARDLREAGWRISENTVVARMAELGLAGRPATRRRSPTRQGRRTAARDLVRRTFNAVAPDVLWCGDVTQIDTDEGPLYLATTEDLFSRRMLGYAMSAHHDAAVVVASLRMAATTRGGDVDGGISIPIADRNIPPRRPRQPAERWVWRSRWAGSGPHWTNAAAEAFNSTLKVEFVHRHRFATRAEARIKVATWIADFYHTTRRHSANDGLAPIPFEHQMTHARAASTVQVRTKVAQTVSTI</sequence>
<accession>A0A4R2JH97</accession>
<evidence type="ECO:0000313" key="4">
    <source>
        <dbReference type="Proteomes" id="UP000295680"/>
    </source>
</evidence>
<proteinExistence type="predicted"/>
<comment type="function">
    <text evidence="1">Involved in the transposition of the insertion sequence.</text>
</comment>
<dbReference type="GO" id="GO:0003676">
    <property type="term" value="F:nucleic acid binding"/>
    <property type="evidence" value="ECO:0007669"/>
    <property type="project" value="InterPro"/>
</dbReference>
<dbReference type="AlphaFoldDB" id="A0A4R2JH97"/>
<dbReference type="InterPro" id="IPR001584">
    <property type="entry name" value="Integrase_cat-core"/>
</dbReference>
<keyword evidence="4" id="KW-1185">Reference proteome</keyword>
<dbReference type="EMBL" id="SLWS01000007">
    <property type="protein sequence ID" value="TCO55759.1"/>
    <property type="molecule type" value="Genomic_DNA"/>
</dbReference>
<dbReference type="PANTHER" id="PTHR46889">
    <property type="entry name" value="TRANSPOSASE INSF FOR INSERTION SEQUENCE IS3B-RELATED"/>
    <property type="match status" value="1"/>
</dbReference>
<comment type="caution">
    <text evidence="3">The sequence shown here is derived from an EMBL/GenBank/DDBJ whole genome shotgun (WGS) entry which is preliminary data.</text>
</comment>
<name>A0A4R2JH97_9PSEU</name>
<dbReference type="Pfam" id="PF13276">
    <property type="entry name" value="HTH_21"/>
    <property type="match status" value="1"/>
</dbReference>
<organism evidence="3 4">
    <name type="scientific">Actinocrispum wychmicini</name>
    <dbReference type="NCBI Taxonomy" id="1213861"/>
    <lineage>
        <taxon>Bacteria</taxon>
        <taxon>Bacillati</taxon>
        <taxon>Actinomycetota</taxon>
        <taxon>Actinomycetes</taxon>
        <taxon>Pseudonocardiales</taxon>
        <taxon>Pseudonocardiaceae</taxon>
        <taxon>Actinocrispum</taxon>
    </lineage>
</organism>
<dbReference type="Gene3D" id="3.30.420.10">
    <property type="entry name" value="Ribonuclease H-like superfamily/Ribonuclease H"/>
    <property type="match status" value="1"/>
</dbReference>